<proteinExistence type="predicted"/>
<dbReference type="AlphaFoldDB" id="A0A5B0MTA0"/>
<evidence type="ECO:0000256" key="1">
    <source>
        <dbReference type="SAM" id="MobiDB-lite"/>
    </source>
</evidence>
<name>A0A5B0MTA0_PUCGR</name>
<evidence type="ECO:0000313" key="2">
    <source>
        <dbReference type="EMBL" id="KAA1079368.1"/>
    </source>
</evidence>
<gene>
    <name evidence="2" type="ORF">PGT21_009411</name>
</gene>
<comment type="caution">
    <text evidence="2">The sequence shown here is derived from an EMBL/GenBank/DDBJ whole genome shotgun (WGS) entry which is preliminary data.</text>
</comment>
<organism evidence="2 3">
    <name type="scientific">Puccinia graminis f. sp. tritici</name>
    <dbReference type="NCBI Taxonomy" id="56615"/>
    <lineage>
        <taxon>Eukaryota</taxon>
        <taxon>Fungi</taxon>
        <taxon>Dikarya</taxon>
        <taxon>Basidiomycota</taxon>
        <taxon>Pucciniomycotina</taxon>
        <taxon>Pucciniomycetes</taxon>
        <taxon>Pucciniales</taxon>
        <taxon>Pucciniaceae</taxon>
        <taxon>Puccinia</taxon>
    </lineage>
</organism>
<sequence length="142" mass="15435">MRSRDIGAVACAVVTIELDNKCRQARAVTGELASRRLCMDSDVHPSGRPAWPGNHDRTKHQATPFVIRLPPCNPELRNTRLGSKPPPDEVPDSSLQPSWALAGRCSCGHSPFNDDDGVDDDDVEVDQSLLLFISNTSSSSNL</sequence>
<dbReference type="EMBL" id="VSWC01000132">
    <property type="protein sequence ID" value="KAA1079368.1"/>
    <property type="molecule type" value="Genomic_DNA"/>
</dbReference>
<evidence type="ECO:0000313" key="3">
    <source>
        <dbReference type="Proteomes" id="UP000324748"/>
    </source>
</evidence>
<protein>
    <submittedName>
        <fullName evidence="2">Uncharacterized protein</fullName>
    </submittedName>
</protein>
<keyword evidence="3" id="KW-1185">Reference proteome</keyword>
<accession>A0A5B0MTA0</accession>
<dbReference type="Proteomes" id="UP000324748">
    <property type="component" value="Unassembled WGS sequence"/>
</dbReference>
<feature type="region of interest" description="Disordered" evidence="1">
    <location>
        <begin position="74"/>
        <end position="96"/>
    </location>
</feature>
<reference evidence="2 3" key="1">
    <citation type="submission" date="2019-05" db="EMBL/GenBank/DDBJ databases">
        <title>Emergence of the Ug99 lineage of the wheat stem rust pathogen through somatic hybridization.</title>
        <authorList>
            <person name="Li F."/>
            <person name="Upadhyaya N.M."/>
            <person name="Sperschneider J."/>
            <person name="Matny O."/>
            <person name="Nguyen-Phuc H."/>
            <person name="Mago R."/>
            <person name="Raley C."/>
            <person name="Miller M.E."/>
            <person name="Silverstein K.A.T."/>
            <person name="Henningsen E."/>
            <person name="Hirsch C.D."/>
            <person name="Visser B."/>
            <person name="Pretorius Z.A."/>
            <person name="Steffenson B.J."/>
            <person name="Schwessinger B."/>
            <person name="Dodds P.N."/>
            <person name="Figueroa M."/>
        </authorList>
    </citation>
    <scope>NUCLEOTIDE SEQUENCE [LARGE SCALE GENOMIC DNA]</scope>
    <source>
        <strain evidence="2">21-0</strain>
    </source>
</reference>